<evidence type="ECO:0000313" key="12">
    <source>
        <dbReference type="EMBL" id="MDO6577675.1"/>
    </source>
</evidence>
<evidence type="ECO:0000256" key="6">
    <source>
        <dbReference type="ARBA" id="ARBA00022833"/>
    </source>
</evidence>
<dbReference type="GO" id="GO:0017061">
    <property type="term" value="F:S-methyl-5-thioadenosine phosphorylase activity"/>
    <property type="evidence" value="ECO:0007669"/>
    <property type="project" value="UniProtKB-EC"/>
</dbReference>
<evidence type="ECO:0000256" key="9">
    <source>
        <dbReference type="ARBA" id="ARBA00049893"/>
    </source>
</evidence>
<keyword evidence="13" id="KW-1185">Reference proteome</keyword>
<evidence type="ECO:0000256" key="10">
    <source>
        <dbReference type="RuleBase" id="RU361274"/>
    </source>
</evidence>
<dbReference type="InterPro" id="IPR003730">
    <property type="entry name" value="Cu_polyphenol_OxRdtase"/>
</dbReference>
<dbReference type="SUPFAM" id="SSF64438">
    <property type="entry name" value="CNF1/YfiH-like putative cysteine hydrolases"/>
    <property type="match status" value="1"/>
</dbReference>
<evidence type="ECO:0000256" key="3">
    <source>
        <dbReference type="ARBA" id="ARBA00022679"/>
    </source>
</evidence>
<sequence>MITPQWNSPKNVVAFTTTRDGSGCNNEGVATSRGEFAQCNVGDHVGDDKEAVAINRARLPYAKAITWLNQVHGNHVITLPSTQTEGDAAFTTSTSHFCAVMTADCVPVLICDNAGKEVAAVHAGWKGLESAIISRTVNHFSSQASDLMAWIGPAICQQCYEVDASLAQRFADYPSAICQSDIPTKFQLDLPAIAAQQLASLDVGTIINSQLCTYCNEKQFYSHRRATHQGKTSTGRMVSVIGLR</sequence>
<comment type="catalytic activity">
    <reaction evidence="8">
        <text>adenosine + phosphate = alpha-D-ribose 1-phosphate + adenine</text>
        <dbReference type="Rhea" id="RHEA:27642"/>
        <dbReference type="ChEBI" id="CHEBI:16335"/>
        <dbReference type="ChEBI" id="CHEBI:16708"/>
        <dbReference type="ChEBI" id="CHEBI:43474"/>
        <dbReference type="ChEBI" id="CHEBI:57720"/>
        <dbReference type="EC" id="2.4.2.1"/>
    </reaction>
    <physiologicalReaction direction="left-to-right" evidence="8">
        <dbReference type="Rhea" id="RHEA:27643"/>
    </physiologicalReaction>
</comment>
<accession>A0AAW7YYZ9</accession>
<dbReference type="Proteomes" id="UP000056750">
    <property type="component" value="Chromosome"/>
</dbReference>
<keyword evidence="6" id="KW-0862">Zinc</keyword>
<dbReference type="EMBL" id="JAUOQI010000006">
    <property type="protein sequence ID" value="MDO6577675.1"/>
    <property type="molecule type" value="Genomic_DNA"/>
</dbReference>
<comment type="similarity">
    <text evidence="2 10">Belongs to the purine nucleoside phosphorylase YfiH/LACC1 family.</text>
</comment>
<evidence type="ECO:0000256" key="7">
    <source>
        <dbReference type="ARBA" id="ARBA00047989"/>
    </source>
</evidence>
<reference evidence="12" key="2">
    <citation type="submission" date="2023-07" db="EMBL/GenBank/DDBJ databases">
        <title>Genome content predicts the carbon catabolic preferences of heterotrophic bacteria.</title>
        <authorList>
            <person name="Gralka M."/>
        </authorList>
    </citation>
    <scope>NUCLEOTIDE SEQUENCE</scope>
    <source>
        <strain evidence="12">F2M12</strain>
    </source>
</reference>
<comment type="catalytic activity">
    <reaction evidence="9">
        <text>S-methyl-5'-thioadenosine + phosphate = 5-(methylsulfanyl)-alpha-D-ribose 1-phosphate + adenine</text>
        <dbReference type="Rhea" id="RHEA:11852"/>
        <dbReference type="ChEBI" id="CHEBI:16708"/>
        <dbReference type="ChEBI" id="CHEBI:17509"/>
        <dbReference type="ChEBI" id="CHEBI:43474"/>
        <dbReference type="ChEBI" id="CHEBI:58533"/>
        <dbReference type="EC" id="2.4.2.28"/>
    </reaction>
    <physiologicalReaction direction="left-to-right" evidence="9">
        <dbReference type="Rhea" id="RHEA:11853"/>
    </physiologicalReaction>
</comment>
<reference evidence="11 13" key="1">
    <citation type="submission" date="2015-12" db="EMBL/GenBank/DDBJ databases">
        <title>Intraspecies pangenome expansion in the marine bacterium Alteromonas.</title>
        <authorList>
            <person name="Lopez-Perez M."/>
            <person name="Rodriguez-Valera F."/>
        </authorList>
    </citation>
    <scope>NUCLEOTIDE SEQUENCE [LARGE SCALE GENOMIC DNA]</scope>
    <source>
        <strain evidence="11 13">LMG 21861</strain>
    </source>
</reference>
<dbReference type="RefSeq" id="WP_057790738.1">
    <property type="nucleotide sequence ID" value="NZ_CAXIBE010000021.1"/>
</dbReference>
<dbReference type="GO" id="GO:0016787">
    <property type="term" value="F:hydrolase activity"/>
    <property type="evidence" value="ECO:0007669"/>
    <property type="project" value="UniProtKB-KW"/>
</dbReference>
<gene>
    <name evidence="12" type="primary">pgeF</name>
    <name evidence="11" type="ORF">AVL57_14120</name>
    <name evidence="12" type="ORF">Q4527_09730</name>
</gene>
<evidence type="ECO:0000313" key="14">
    <source>
        <dbReference type="Proteomes" id="UP001170717"/>
    </source>
</evidence>
<dbReference type="EMBL" id="CP013926">
    <property type="protein sequence ID" value="AMJ74999.1"/>
    <property type="molecule type" value="Genomic_DNA"/>
</dbReference>
<comment type="catalytic activity">
    <reaction evidence="1">
        <text>inosine + phosphate = alpha-D-ribose 1-phosphate + hypoxanthine</text>
        <dbReference type="Rhea" id="RHEA:27646"/>
        <dbReference type="ChEBI" id="CHEBI:17368"/>
        <dbReference type="ChEBI" id="CHEBI:17596"/>
        <dbReference type="ChEBI" id="CHEBI:43474"/>
        <dbReference type="ChEBI" id="CHEBI:57720"/>
        <dbReference type="EC" id="2.4.2.1"/>
    </reaction>
    <physiologicalReaction direction="left-to-right" evidence="1">
        <dbReference type="Rhea" id="RHEA:27647"/>
    </physiologicalReaction>
</comment>
<dbReference type="NCBIfam" id="TIGR00726">
    <property type="entry name" value="peptidoglycan editing factor PgeF"/>
    <property type="match status" value="1"/>
</dbReference>
<proteinExistence type="inferred from homology"/>
<evidence type="ECO:0000313" key="11">
    <source>
        <dbReference type="EMBL" id="AMJ74999.1"/>
    </source>
</evidence>
<keyword evidence="3" id="KW-0808">Transferase</keyword>
<dbReference type="Gene3D" id="3.60.140.10">
    <property type="entry name" value="CNF1/YfiH-like putative cysteine hydrolases"/>
    <property type="match status" value="1"/>
</dbReference>
<protein>
    <recommendedName>
        <fullName evidence="10">Purine nucleoside phosphorylase</fullName>
    </recommendedName>
</protein>
<comment type="catalytic activity">
    <reaction evidence="7">
        <text>adenosine + H2O + H(+) = inosine + NH4(+)</text>
        <dbReference type="Rhea" id="RHEA:24408"/>
        <dbReference type="ChEBI" id="CHEBI:15377"/>
        <dbReference type="ChEBI" id="CHEBI:15378"/>
        <dbReference type="ChEBI" id="CHEBI:16335"/>
        <dbReference type="ChEBI" id="CHEBI:17596"/>
        <dbReference type="ChEBI" id="CHEBI:28938"/>
        <dbReference type="EC" id="3.5.4.4"/>
    </reaction>
    <physiologicalReaction direction="left-to-right" evidence="7">
        <dbReference type="Rhea" id="RHEA:24409"/>
    </physiologicalReaction>
</comment>
<keyword evidence="5" id="KW-0378">Hydrolase</keyword>
<dbReference type="InterPro" id="IPR011324">
    <property type="entry name" value="Cytotoxic_necrot_fac-like_cat"/>
</dbReference>
<dbReference type="Pfam" id="PF02578">
    <property type="entry name" value="Cu-oxidase_4"/>
    <property type="match status" value="1"/>
</dbReference>
<evidence type="ECO:0000256" key="5">
    <source>
        <dbReference type="ARBA" id="ARBA00022801"/>
    </source>
</evidence>
<dbReference type="GeneID" id="83258864"/>
<dbReference type="Proteomes" id="UP001170717">
    <property type="component" value="Unassembled WGS sequence"/>
</dbReference>
<dbReference type="CDD" id="cd16833">
    <property type="entry name" value="YfiH"/>
    <property type="match status" value="1"/>
</dbReference>
<evidence type="ECO:0000256" key="4">
    <source>
        <dbReference type="ARBA" id="ARBA00022723"/>
    </source>
</evidence>
<evidence type="ECO:0000256" key="8">
    <source>
        <dbReference type="ARBA" id="ARBA00048968"/>
    </source>
</evidence>
<evidence type="ECO:0000256" key="1">
    <source>
        <dbReference type="ARBA" id="ARBA00000553"/>
    </source>
</evidence>
<evidence type="ECO:0000313" key="13">
    <source>
        <dbReference type="Proteomes" id="UP000056750"/>
    </source>
</evidence>
<organism evidence="12 14">
    <name type="scientific">Alteromonas stellipolaris</name>
    <dbReference type="NCBI Taxonomy" id="233316"/>
    <lineage>
        <taxon>Bacteria</taxon>
        <taxon>Pseudomonadati</taxon>
        <taxon>Pseudomonadota</taxon>
        <taxon>Gammaproteobacteria</taxon>
        <taxon>Alteromonadales</taxon>
        <taxon>Alteromonadaceae</taxon>
        <taxon>Alteromonas/Salinimonas group</taxon>
        <taxon>Alteromonas</taxon>
    </lineage>
</organism>
<evidence type="ECO:0000256" key="2">
    <source>
        <dbReference type="ARBA" id="ARBA00007353"/>
    </source>
</evidence>
<dbReference type="KEGG" id="asq:AVL57_14120"/>
<dbReference type="PANTHER" id="PTHR30616:SF2">
    <property type="entry name" value="PURINE NUCLEOSIDE PHOSPHORYLASE LACC1"/>
    <property type="match status" value="1"/>
</dbReference>
<name>A0AAW7YYZ9_9ALTE</name>
<dbReference type="InterPro" id="IPR038371">
    <property type="entry name" value="Cu_polyphenol_OxRdtase_sf"/>
</dbReference>
<dbReference type="PANTHER" id="PTHR30616">
    <property type="entry name" value="UNCHARACTERIZED PROTEIN YFIH"/>
    <property type="match status" value="1"/>
</dbReference>
<keyword evidence="4" id="KW-0479">Metal-binding</keyword>
<dbReference type="AlphaFoldDB" id="A0AAW7YYZ9"/>
<dbReference type="GO" id="GO:0005507">
    <property type="term" value="F:copper ion binding"/>
    <property type="evidence" value="ECO:0007669"/>
    <property type="project" value="TreeGrafter"/>
</dbReference>